<accession>A0AAD2CI06</accession>
<feature type="chain" id="PRO_5041952877" evidence="1">
    <location>
        <begin position="19"/>
        <end position="140"/>
    </location>
</feature>
<reference evidence="2" key="1">
    <citation type="submission" date="2023-08" db="EMBL/GenBank/DDBJ databases">
        <authorList>
            <person name="Audoor S."/>
            <person name="Bilcke G."/>
        </authorList>
    </citation>
    <scope>NUCLEOTIDE SEQUENCE</scope>
</reference>
<name>A0AAD2CI06_9STRA</name>
<dbReference type="AlphaFoldDB" id="A0AAD2CI06"/>
<comment type="caution">
    <text evidence="2">The sequence shown here is derived from an EMBL/GenBank/DDBJ whole genome shotgun (WGS) entry which is preliminary data.</text>
</comment>
<evidence type="ECO:0000256" key="1">
    <source>
        <dbReference type="SAM" id="SignalP"/>
    </source>
</evidence>
<evidence type="ECO:0000313" key="3">
    <source>
        <dbReference type="Proteomes" id="UP001295423"/>
    </source>
</evidence>
<sequence length="140" mass="15179">MLQHLLVLWSQQMLPVSARIPKASKVAPASTSPLCKFAFLSRSTVKVETDPACKGRSLCTQYRNPIPDDDPQKRYDSHGLVILPLVQSCLSSAHPQGLGDSNRLSHPEETSKSELGICHLADNSLAKPTAFGKDSKSAVQ</sequence>
<dbReference type="Proteomes" id="UP001295423">
    <property type="component" value="Unassembled WGS sequence"/>
</dbReference>
<protein>
    <submittedName>
        <fullName evidence="2">Uncharacterized protein</fullName>
    </submittedName>
</protein>
<gene>
    <name evidence="2" type="ORF">CYCCA115_LOCUS4039</name>
</gene>
<feature type="signal peptide" evidence="1">
    <location>
        <begin position="1"/>
        <end position="18"/>
    </location>
</feature>
<proteinExistence type="predicted"/>
<dbReference type="EMBL" id="CAKOGP040000365">
    <property type="protein sequence ID" value="CAJ1934700.1"/>
    <property type="molecule type" value="Genomic_DNA"/>
</dbReference>
<organism evidence="2 3">
    <name type="scientific">Cylindrotheca closterium</name>
    <dbReference type="NCBI Taxonomy" id="2856"/>
    <lineage>
        <taxon>Eukaryota</taxon>
        <taxon>Sar</taxon>
        <taxon>Stramenopiles</taxon>
        <taxon>Ochrophyta</taxon>
        <taxon>Bacillariophyta</taxon>
        <taxon>Bacillariophyceae</taxon>
        <taxon>Bacillariophycidae</taxon>
        <taxon>Bacillariales</taxon>
        <taxon>Bacillariaceae</taxon>
        <taxon>Cylindrotheca</taxon>
    </lineage>
</organism>
<keyword evidence="1" id="KW-0732">Signal</keyword>
<keyword evidence="3" id="KW-1185">Reference proteome</keyword>
<evidence type="ECO:0000313" key="2">
    <source>
        <dbReference type="EMBL" id="CAJ1934700.1"/>
    </source>
</evidence>